<dbReference type="Pfam" id="PF23240">
    <property type="entry name" value="HAT_PRP39_N"/>
    <property type="match status" value="1"/>
</dbReference>
<keyword evidence="3" id="KW-0677">Repeat</keyword>
<dbReference type="PANTHER" id="PTHR17204:SF23">
    <property type="entry name" value="U1 SMALL NUCLEAR RIBONUCLEOPROTEIN COMPONENT PRP42"/>
    <property type="match status" value="1"/>
</dbReference>
<evidence type="ECO:0000313" key="6">
    <source>
        <dbReference type="EMBL" id="QID78749.1"/>
    </source>
</evidence>
<dbReference type="Pfam" id="PF23241">
    <property type="entry name" value="HAT_PRP39_C"/>
    <property type="match status" value="1"/>
</dbReference>
<evidence type="ECO:0000256" key="4">
    <source>
        <dbReference type="ARBA" id="ARBA00023187"/>
    </source>
</evidence>
<protein>
    <submittedName>
        <fullName evidence="6">mRNA splicing protein</fullName>
    </submittedName>
</protein>
<proteinExistence type="predicted"/>
<evidence type="ECO:0000256" key="5">
    <source>
        <dbReference type="ARBA" id="ARBA00023242"/>
    </source>
</evidence>
<keyword evidence="2" id="KW-0507">mRNA processing</keyword>
<dbReference type="InterPro" id="IPR003107">
    <property type="entry name" value="HAT"/>
</dbReference>
<dbReference type="GO" id="GO:0000395">
    <property type="term" value="P:mRNA 5'-splice site recognition"/>
    <property type="evidence" value="ECO:0007669"/>
    <property type="project" value="TreeGrafter"/>
</dbReference>
<dbReference type="AlphaFoldDB" id="A0A6C1DPE4"/>
<evidence type="ECO:0000256" key="2">
    <source>
        <dbReference type="ARBA" id="ARBA00022664"/>
    </source>
</evidence>
<dbReference type="SMART" id="SM00386">
    <property type="entry name" value="HAT"/>
    <property type="match status" value="3"/>
</dbReference>
<evidence type="ECO:0000256" key="1">
    <source>
        <dbReference type="ARBA" id="ARBA00004123"/>
    </source>
</evidence>
<keyword evidence="5" id="KW-0539">Nucleus</keyword>
<dbReference type="GO" id="GO:0000243">
    <property type="term" value="C:commitment complex"/>
    <property type="evidence" value="ECO:0007669"/>
    <property type="project" value="TreeGrafter"/>
</dbReference>
<dbReference type="FunFam" id="1.25.40.10:FF:000870">
    <property type="entry name" value="U1 snRNP protein"/>
    <property type="match status" value="1"/>
</dbReference>
<keyword evidence="7" id="KW-1185">Reference proteome</keyword>
<dbReference type="Proteomes" id="UP000501346">
    <property type="component" value="Chromosome ScIV"/>
</dbReference>
<dbReference type="GO" id="GO:0071004">
    <property type="term" value="C:U2-type prespliceosome"/>
    <property type="evidence" value="ECO:0007669"/>
    <property type="project" value="TreeGrafter"/>
</dbReference>
<reference evidence="6 7" key="1">
    <citation type="journal article" date="2019" name="BMC Genomics">
        <title>Chromosome level assembly and comparative genome analysis confirm lager-brewing yeasts originated from a single hybridization.</title>
        <authorList>
            <person name="Salazar A.N."/>
            <person name="Gorter de Vries A.R."/>
            <person name="van den Broek M."/>
            <person name="Brouwers N."/>
            <person name="de la Torre Cortes P."/>
            <person name="Kuijpers N.G.A."/>
            <person name="Daran J.G."/>
            <person name="Abeel T."/>
        </authorList>
    </citation>
    <scope>NUCLEOTIDE SEQUENCE [LARGE SCALE GENOMIC DNA]</scope>
    <source>
        <strain evidence="6 7">CBS 1483</strain>
    </source>
</reference>
<dbReference type="InterPro" id="IPR059164">
    <property type="entry name" value="HAT_PRP39_C"/>
</dbReference>
<dbReference type="OrthoDB" id="10265668at2759"/>
<evidence type="ECO:0000256" key="3">
    <source>
        <dbReference type="ARBA" id="ARBA00022737"/>
    </source>
</evidence>
<sequence>MDKYTALIHDENFSTLTLNVSRYPKSLAYWEKLLNYIVKASAPICKSTEPQLLKLIRCTYSSMLNEFPYLENYYIDFALLEYKLGNVSMSHKIFQRGLQAFNQRSLLLWTSYLKFCNNVISHQKQLFKKYETAEEYVGLHFFSGEFWDLYLEQISSRCTSSKKYWNVLRKILEIPLHSFSKFYALWLQRIDDIMDLKQLSQLTSKDELLKKLKIDINYSGRKGPYLQDAKKKLKKITKEMYMVVQYQVLEIYSIFESKIYINYYTSPETLVSSDEIETWIKYLDYTITLQTDSLTHLNFQRALLPLAHYDLVWIKYSKWLINSKNDLLGAKNVLLMGLKFSLKKTEIIKLLYSVICKLNEYVLLRDLLEKIESSYSDNVENVDDFEIFWDYLQFKTFCQNSLYSSRYSDSQSNGLLNKELFDKVWKRLSCKEKKSGQEILLNNLVQFYSKDTVEFVEKNIFQKIIESGWEYYLQNGMFWNCYCRLIYFDTSRSYLDKRQYIVRKIWPQIDKKFAQSVLPSLTEFCQSYFPEEMDTLEEMFTEEP</sequence>
<gene>
    <name evidence="6" type="primary">PRP42_1</name>
    <name evidence="6" type="ORF">GRS66_000969</name>
</gene>
<dbReference type="SUPFAM" id="SSF48452">
    <property type="entry name" value="TPR-like"/>
    <property type="match status" value="1"/>
</dbReference>
<dbReference type="Gene3D" id="1.25.40.10">
    <property type="entry name" value="Tetratricopeptide repeat domain"/>
    <property type="match status" value="2"/>
</dbReference>
<dbReference type="GO" id="GO:0030627">
    <property type="term" value="F:pre-mRNA 5'-splice site binding"/>
    <property type="evidence" value="ECO:0007669"/>
    <property type="project" value="TreeGrafter"/>
</dbReference>
<dbReference type="PANTHER" id="PTHR17204">
    <property type="entry name" value="PRE-MRNA PROCESSING PROTEIN PRP39-RELATED"/>
    <property type="match status" value="1"/>
</dbReference>
<accession>A0A6C1DPE4</accession>
<dbReference type="InterPro" id="IPR011990">
    <property type="entry name" value="TPR-like_helical_dom_sf"/>
</dbReference>
<name>A0A6C1DPE4_SACPS</name>
<organism evidence="6 7">
    <name type="scientific">Saccharomyces pastorianus</name>
    <name type="common">Lager yeast</name>
    <name type="synonym">Saccharomyces cerevisiae x Saccharomyces eubayanus</name>
    <dbReference type="NCBI Taxonomy" id="27292"/>
    <lineage>
        <taxon>Eukaryota</taxon>
        <taxon>Fungi</taxon>
        <taxon>Dikarya</taxon>
        <taxon>Ascomycota</taxon>
        <taxon>Saccharomycotina</taxon>
        <taxon>Saccharomycetes</taxon>
        <taxon>Saccharomycetales</taxon>
        <taxon>Saccharomycetaceae</taxon>
        <taxon>Saccharomyces</taxon>
    </lineage>
</organism>
<dbReference type="EMBL" id="CP048985">
    <property type="protein sequence ID" value="QID78749.1"/>
    <property type="molecule type" value="Genomic_DNA"/>
</dbReference>
<dbReference type="GO" id="GO:0005685">
    <property type="term" value="C:U1 snRNP"/>
    <property type="evidence" value="ECO:0007669"/>
    <property type="project" value="TreeGrafter"/>
</dbReference>
<keyword evidence="4" id="KW-0508">mRNA splicing</keyword>
<comment type="subcellular location">
    <subcellularLocation>
        <location evidence="1">Nucleus</location>
    </subcellularLocation>
</comment>
<evidence type="ECO:0000313" key="7">
    <source>
        <dbReference type="Proteomes" id="UP000501346"/>
    </source>
</evidence>